<dbReference type="Pfam" id="PF00072">
    <property type="entry name" value="Response_reg"/>
    <property type="match status" value="1"/>
</dbReference>
<keyword evidence="3 4" id="KW-0597">Phosphoprotein</keyword>
<dbReference type="InterPro" id="IPR004358">
    <property type="entry name" value="Sig_transdc_His_kin-like_C"/>
</dbReference>
<feature type="modified residue" description="4-aspartylphosphate" evidence="4">
    <location>
        <position position="561"/>
    </location>
</feature>
<dbReference type="OrthoDB" id="259454at2"/>
<feature type="transmembrane region" description="Helical" evidence="7">
    <location>
        <begin position="148"/>
        <end position="165"/>
    </location>
</feature>
<feature type="domain" description="Response regulatory" evidence="9">
    <location>
        <begin position="512"/>
        <end position="628"/>
    </location>
</feature>
<dbReference type="KEGG" id="abac:LuPra_00095"/>
<dbReference type="InterPro" id="IPR003594">
    <property type="entry name" value="HATPase_dom"/>
</dbReference>
<feature type="region of interest" description="Disordered" evidence="6">
    <location>
        <begin position="631"/>
        <end position="653"/>
    </location>
</feature>
<keyword evidence="7" id="KW-1133">Transmembrane helix</keyword>
<evidence type="ECO:0000256" key="4">
    <source>
        <dbReference type="PROSITE-ProRule" id="PRU00169"/>
    </source>
</evidence>
<dbReference type="STRING" id="1855912.LuPra_00095"/>
<keyword evidence="11" id="KW-1185">Reference proteome</keyword>
<evidence type="ECO:0000256" key="2">
    <source>
        <dbReference type="ARBA" id="ARBA00012438"/>
    </source>
</evidence>
<protein>
    <recommendedName>
        <fullName evidence="2">histidine kinase</fullName>
        <ecNumber evidence="2">2.7.13.3</ecNumber>
    </recommendedName>
</protein>
<feature type="transmembrane region" description="Helical" evidence="7">
    <location>
        <begin position="80"/>
        <end position="99"/>
    </location>
</feature>
<dbReference type="SUPFAM" id="SSF47384">
    <property type="entry name" value="Homodimeric domain of signal transducing histidine kinase"/>
    <property type="match status" value="1"/>
</dbReference>
<dbReference type="InterPro" id="IPR005467">
    <property type="entry name" value="His_kinase_dom"/>
</dbReference>
<gene>
    <name evidence="10" type="primary">luxQ_2</name>
    <name evidence="10" type="ORF">LuPra_00095</name>
</gene>
<dbReference type="InterPro" id="IPR036890">
    <property type="entry name" value="HATPase_C_sf"/>
</dbReference>
<sequence>MAMGIARLLHRASRAADATAGLGQHLEPRAPAGPSSLEHQRQVRTAETHLLYENADTGTAVSFVIASLLAYAHWDSIPRVVVVAWLLYMLLISAARSVLVRLYRQASRSDGEVGRWNQAFVIGTAMAALGWGAGAFVLNPASQPTNEILLVFAVGGVMLGGASLLAARPEAFLTFLLPAGFLTALRLATAGDPDHIMMAFLAALFTVATVVTSWRFHLAIESSFWLRFANRDLIEGLQRAKNEADALNRQLELRVRDRTARLTEADQRKDEFLATLAHELRNPLAPIRFALEALKVDAPAAIAARARDVIERQVGQLVRLVDDLLDVSRITANKIQLRREPLDITRLMAIAAESISPLATAAGQTLHVQPPSSPIVVDGDGARLVQVFTNVLQNAVKFTPRAGHIWFTADEQSHQAVVCIRDTGVGIASDVLPRVFDMFHQAEPILERTTGGLGIGLTLARRLVEMQDGQIGVRSPGPGHGTEVEIRLPITVEAATAVPSERPKVAADRALRVLIVEDNLDAAEMLELAVSRLGHDTWLAHDGGTAITVATQCDPDVIFLDIGLPVINGYGVARRLREMPEMNHVHIAALTGWGQDEDRRKAHEAGCDYHLTKPLSPATLEDLLATIAQRPIARPSEAGTPRTRRTDSGGALG</sequence>
<dbReference type="InterPro" id="IPR001789">
    <property type="entry name" value="Sig_transdc_resp-reg_receiver"/>
</dbReference>
<evidence type="ECO:0000256" key="5">
    <source>
        <dbReference type="SAM" id="Coils"/>
    </source>
</evidence>
<evidence type="ECO:0000259" key="9">
    <source>
        <dbReference type="PROSITE" id="PS50110"/>
    </source>
</evidence>
<dbReference type="GO" id="GO:0000155">
    <property type="term" value="F:phosphorelay sensor kinase activity"/>
    <property type="evidence" value="ECO:0007669"/>
    <property type="project" value="InterPro"/>
</dbReference>
<evidence type="ECO:0000259" key="8">
    <source>
        <dbReference type="PROSITE" id="PS50109"/>
    </source>
</evidence>
<keyword evidence="10" id="KW-0418">Kinase</keyword>
<feature type="coiled-coil region" evidence="5">
    <location>
        <begin position="230"/>
        <end position="257"/>
    </location>
</feature>
<dbReference type="InterPro" id="IPR011006">
    <property type="entry name" value="CheY-like_superfamily"/>
</dbReference>
<dbReference type="PANTHER" id="PTHR43547">
    <property type="entry name" value="TWO-COMPONENT HISTIDINE KINASE"/>
    <property type="match status" value="1"/>
</dbReference>
<dbReference type="Gene3D" id="3.30.565.10">
    <property type="entry name" value="Histidine kinase-like ATPase, C-terminal domain"/>
    <property type="match status" value="1"/>
</dbReference>
<evidence type="ECO:0000313" key="11">
    <source>
        <dbReference type="Proteomes" id="UP000076079"/>
    </source>
</evidence>
<dbReference type="InterPro" id="IPR036097">
    <property type="entry name" value="HisK_dim/P_sf"/>
</dbReference>
<dbReference type="PATRIC" id="fig|1813736.3.peg.105"/>
<name>A0A143PEJ4_LUTPR</name>
<dbReference type="Pfam" id="PF02518">
    <property type="entry name" value="HATPase_c"/>
    <property type="match status" value="1"/>
</dbReference>
<evidence type="ECO:0000256" key="1">
    <source>
        <dbReference type="ARBA" id="ARBA00000085"/>
    </source>
</evidence>
<dbReference type="SMART" id="SM00448">
    <property type="entry name" value="REC"/>
    <property type="match status" value="1"/>
</dbReference>
<comment type="catalytic activity">
    <reaction evidence="1">
        <text>ATP + protein L-histidine = ADP + protein N-phospho-L-histidine.</text>
        <dbReference type="EC" id="2.7.13.3"/>
    </reaction>
</comment>
<feature type="transmembrane region" description="Helical" evidence="7">
    <location>
        <begin position="50"/>
        <end position="74"/>
    </location>
</feature>
<dbReference type="EMBL" id="CP015136">
    <property type="protein sequence ID" value="AMY06931.1"/>
    <property type="molecule type" value="Genomic_DNA"/>
</dbReference>
<dbReference type="SUPFAM" id="SSF55874">
    <property type="entry name" value="ATPase domain of HSP90 chaperone/DNA topoisomerase II/histidine kinase"/>
    <property type="match status" value="1"/>
</dbReference>
<reference evidence="11" key="2">
    <citation type="submission" date="2016-04" db="EMBL/GenBank/DDBJ databases">
        <title>First Complete Genome Sequence of a Subdivision 6 Acidobacterium.</title>
        <authorList>
            <person name="Huang S."/>
            <person name="Vieira S."/>
            <person name="Bunk B."/>
            <person name="Riedel T."/>
            <person name="Sproeer C."/>
            <person name="Overmann J."/>
        </authorList>
    </citation>
    <scope>NUCLEOTIDE SEQUENCE [LARGE SCALE GENOMIC DNA]</scope>
    <source>
        <strain evidence="11">DSM 100886 HEG_-6_39</strain>
    </source>
</reference>
<dbReference type="Gene3D" id="3.40.50.2300">
    <property type="match status" value="1"/>
</dbReference>
<dbReference type="CDD" id="cd17580">
    <property type="entry name" value="REC_2_DhkD-like"/>
    <property type="match status" value="1"/>
</dbReference>
<dbReference type="SMART" id="SM00387">
    <property type="entry name" value="HATPase_c"/>
    <property type="match status" value="1"/>
</dbReference>
<keyword evidence="7" id="KW-0472">Membrane</keyword>
<feature type="transmembrane region" description="Helical" evidence="7">
    <location>
        <begin position="120"/>
        <end position="142"/>
    </location>
</feature>
<feature type="domain" description="Histidine kinase" evidence="8">
    <location>
        <begin position="275"/>
        <end position="492"/>
    </location>
</feature>
<evidence type="ECO:0000256" key="3">
    <source>
        <dbReference type="ARBA" id="ARBA00022553"/>
    </source>
</evidence>
<evidence type="ECO:0000313" key="10">
    <source>
        <dbReference type="EMBL" id="AMY06931.1"/>
    </source>
</evidence>
<reference evidence="10 11" key="1">
    <citation type="journal article" date="2016" name="Genome Announc.">
        <title>First Complete Genome Sequence of a Subdivision 6 Acidobacterium Strain.</title>
        <authorList>
            <person name="Huang S."/>
            <person name="Vieira S."/>
            <person name="Bunk B."/>
            <person name="Riedel T."/>
            <person name="Sproer C."/>
            <person name="Overmann J."/>
        </authorList>
    </citation>
    <scope>NUCLEOTIDE SEQUENCE [LARGE SCALE GENOMIC DNA]</scope>
    <source>
        <strain evidence="11">DSM 100886 HEG_-6_39</strain>
    </source>
</reference>
<keyword evidence="10" id="KW-0808">Transferase</keyword>
<dbReference type="InterPro" id="IPR003661">
    <property type="entry name" value="HisK_dim/P_dom"/>
</dbReference>
<evidence type="ECO:0000256" key="6">
    <source>
        <dbReference type="SAM" id="MobiDB-lite"/>
    </source>
</evidence>
<dbReference type="RefSeq" id="WP_110168944.1">
    <property type="nucleotide sequence ID" value="NZ_CP015136.1"/>
</dbReference>
<proteinExistence type="predicted"/>
<dbReference type="Gene3D" id="1.10.287.130">
    <property type="match status" value="1"/>
</dbReference>
<dbReference type="SUPFAM" id="SSF52172">
    <property type="entry name" value="CheY-like"/>
    <property type="match status" value="1"/>
</dbReference>
<feature type="transmembrane region" description="Helical" evidence="7">
    <location>
        <begin position="196"/>
        <end position="218"/>
    </location>
</feature>
<dbReference type="EC" id="2.7.13.3" evidence="2"/>
<dbReference type="PANTHER" id="PTHR43547:SF2">
    <property type="entry name" value="HYBRID SIGNAL TRANSDUCTION HISTIDINE KINASE C"/>
    <property type="match status" value="1"/>
</dbReference>
<evidence type="ECO:0000256" key="7">
    <source>
        <dbReference type="SAM" id="Phobius"/>
    </source>
</evidence>
<keyword evidence="5" id="KW-0175">Coiled coil</keyword>
<organism evidence="10 11">
    <name type="scientific">Luteitalea pratensis</name>
    <dbReference type="NCBI Taxonomy" id="1855912"/>
    <lineage>
        <taxon>Bacteria</taxon>
        <taxon>Pseudomonadati</taxon>
        <taxon>Acidobacteriota</taxon>
        <taxon>Vicinamibacteria</taxon>
        <taxon>Vicinamibacterales</taxon>
        <taxon>Vicinamibacteraceae</taxon>
        <taxon>Luteitalea</taxon>
    </lineage>
</organism>
<dbReference type="PRINTS" id="PR00344">
    <property type="entry name" value="BCTRLSENSOR"/>
</dbReference>
<dbReference type="CDD" id="cd00082">
    <property type="entry name" value="HisKA"/>
    <property type="match status" value="1"/>
</dbReference>
<dbReference type="Pfam" id="PF00512">
    <property type="entry name" value="HisKA"/>
    <property type="match status" value="1"/>
</dbReference>
<accession>A0A143PEJ4</accession>
<dbReference type="AlphaFoldDB" id="A0A143PEJ4"/>
<dbReference type="PROSITE" id="PS50110">
    <property type="entry name" value="RESPONSE_REGULATORY"/>
    <property type="match status" value="1"/>
</dbReference>
<dbReference type="SMART" id="SM00388">
    <property type="entry name" value="HisKA"/>
    <property type="match status" value="1"/>
</dbReference>
<keyword evidence="7" id="KW-0812">Transmembrane</keyword>
<dbReference type="Proteomes" id="UP000076079">
    <property type="component" value="Chromosome"/>
</dbReference>
<dbReference type="PROSITE" id="PS50109">
    <property type="entry name" value="HIS_KIN"/>
    <property type="match status" value="1"/>
</dbReference>